<evidence type="ECO:0000256" key="2">
    <source>
        <dbReference type="SAM" id="Phobius"/>
    </source>
</evidence>
<evidence type="ECO:0000313" key="4">
    <source>
        <dbReference type="EMBL" id="GAA4242418.1"/>
    </source>
</evidence>
<evidence type="ECO:0000256" key="1">
    <source>
        <dbReference type="SAM" id="MobiDB-lite"/>
    </source>
</evidence>
<accession>A0ABP8CR67</accession>
<dbReference type="InterPro" id="IPR036388">
    <property type="entry name" value="WH-like_DNA-bd_sf"/>
</dbReference>
<dbReference type="Pfam" id="PF01476">
    <property type="entry name" value="LysM"/>
    <property type="match status" value="1"/>
</dbReference>
<feature type="transmembrane region" description="Helical" evidence="2">
    <location>
        <begin position="114"/>
        <end position="135"/>
    </location>
</feature>
<keyword evidence="2" id="KW-0472">Membrane</keyword>
<dbReference type="InterPro" id="IPR016032">
    <property type="entry name" value="Sig_transdc_resp-reg_C-effctor"/>
</dbReference>
<dbReference type="InterPro" id="IPR027417">
    <property type="entry name" value="P-loop_NTPase"/>
</dbReference>
<reference evidence="5" key="1">
    <citation type="journal article" date="2019" name="Int. J. Syst. Evol. Microbiol.">
        <title>The Global Catalogue of Microorganisms (GCM) 10K type strain sequencing project: providing services to taxonomists for standard genome sequencing and annotation.</title>
        <authorList>
            <consortium name="The Broad Institute Genomics Platform"/>
            <consortium name="The Broad Institute Genome Sequencing Center for Infectious Disease"/>
            <person name="Wu L."/>
            <person name="Ma J."/>
        </authorList>
    </citation>
    <scope>NUCLEOTIDE SEQUENCE [LARGE SCALE GENOMIC DNA]</scope>
    <source>
        <strain evidence="5">JCM 17440</strain>
    </source>
</reference>
<feature type="transmembrane region" description="Helical" evidence="2">
    <location>
        <begin position="12"/>
        <end position="37"/>
    </location>
</feature>
<dbReference type="PANTHER" id="PTHR35807">
    <property type="entry name" value="TRANSCRIPTIONAL REGULATOR REDD-RELATED"/>
    <property type="match status" value="1"/>
</dbReference>
<gene>
    <name evidence="4" type="ORF">GCM10022254_75360</name>
</gene>
<feature type="region of interest" description="Disordered" evidence="1">
    <location>
        <begin position="140"/>
        <end position="193"/>
    </location>
</feature>
<evidence type="ECO:0000259" key="3">
    <source>
        <dbReference type="PROSITE" id="PS51782"/>
    </source>
</evidence>
<dbReference type="Gene3D" id="1.10.10.10">
    <property type="entry name" value="Winged helix-like DNA-binding domain superfamily/Winged helix DNA-binding domain"/>
    <property type="match status" value="1"/>
</dbReference>
<keyword evidence="5" id="KW-1185">Reference proteome</keyword>
<feature type="compositionally biased region" description="Basic and acidic residues" evidence="1">
    <location>
        <begin position="151"/>
        <end position="164"/>
    </location>
</feature>
<dbReference type="Proteomes" id="UP001501710">
    <property type="component" value="Unassembled WGS sequence"/>
</dbReference>
<dbReference type="SUPFAM" id="SSF48452">
    <property type="entry name" value="TPR-like"/>
    <property type="match status" value="1"/>
</dbReference>
<dbReference type="PROSITE" id="PS51257">
    <property type="entry name" value="PROKAR_LIPOPROTEIN"/>
    <property type="match status" value="1"/>
</dbReference>
<sequence>MTYDGRSRLVDFLRGLGALVVFVFLLVGCPVALYAMYGSPLPDRAPSWDEITTTLMRPDTDQSLFLATVLLIGWAAWGMFIVSVCAEAINYLVGRHKSVMPRPVRPLQRLVRDLVATATLTFTAAASLAASASAVNHAHAATSVHATEPGPDAKDTPAPSREDTPGSTASNWTPLLADEPPLDPEPDQRTWRTHIVKRGETLWSLARRTYGSGALYPRIFKSSRTIDQPDGVPSLTDPDVIQPGQRVRLPAARATDEPTSPPRTGSPRPASPPAPSERGEANDNRTPPRPGPTSERATSSEVRSPVVAPPVEHPASPTPSASTDQDESASPLAISLPSGSRIGLGLAAALAVAVAATRLHRRRRRPLATDPDSTGHAPEPPFAEPVRTARKAHLDTYADRDEPIPSDPELVRKDLLATEPDHLIVGTRDDKAVTIPLHGLNLGLSGDGAHATARAITTELLAKAHRDRAEILIPRADAQALFPGEDINDLSTVLEGLTITPSVVEATGHLEAELLRRARIFEMTDQPDVSALRADDPAEPLPTVLLVASVSACRAPLEAIGAFGCRYGIGVLVLGAWPPGTSVVLASDATVLDARGPDADRFTGARLFQLTIGDAVGMLRTVRTATGSEADVVSPPPDADTAAEAGPRVALPIVPPPRPSDGTRRPPVRLDVLGRVRLHTVDGPIKTGLRQRARDLLTYLALHPGGVTRDRASADLWPDDNPDGVVPKFNTAVGNIRSVLRAATGLTEPMYVVHSAGWYRIDPDLVDIDLWRLTAALADAQRATDDADRVKALSLVADCCAGEFASDLAQEWAERHREYLRRTVANALTDLARRVQEGDPERALSALEKATTLDPYSEALYRRVMRLQTRLGRPDDVRHTYQLLAARLAEIDAEPEEETHRLVKPRTPTPDRH</sequence>
<comment type="caution">
    <text evidence="4">The sequence shown here is derived from an EMBL/GenBank/DDBJ whole genome shotgun (WGS) entry which is preliminary data.</text>
</comment>
<name>A0ABP8CR67_9ACTN</name>
<organism evidence="4 5">
    <name type="scientific">Actinomadura meridiana</name>
    <dbReference type="NCBI Taxonomy" id="559626"/>
    <lineage>
        <taxon>Bacteria</taxon>
        <taxon>Bacillati</taxon>
        <taxon>Actinomycetota</taxon>
        <taxon>Actinomycetes</taxon>
        <taxon>Streptosporangiales</taxon>
        <taxon>Thermomonosporaceae</taxon>
        <taxon>Actinomadura</taxon>
    </lineage>
</organism>
<protein>
    <recommendedName>
        <fullName evidence="3">LysM domain-containing protein</fullName>
    </recommendedName>
</protein>
<dbReference type="InterPro" id="IPR051677">
    <property type="entry name" value="AfsR-DnrI-RedD_regulator"/>
</dbReference>
<dbReference type="Gene3D" id="3.40.50.300">
    <property type="entry name" value="P-loop containing nucleotide triphosphate hydrolases"/>
    <property type="match status" value="1"/>
</dbReference>
<dbReference type="Pfam" id="PF03704">
    <property type="entry name" value="BTAD"/>
    <property type="match status" value="1"/>
</dbReference>
<evidence type="ECO:0000313" key="5">
    <source>
        <dbReference type="Proteomes" id="UP001501710"/>
    </source>
</evidence>
<dbReference type="InterPro" id="IPR011990">
    <property type="entry name" value="TPR-like_helical_dom_sf"/>
</dbReference>
<feature type="transmembrane region" description="Helical" evidence="2">
    <location>
        <begin position="64"/>
        <end position="93"/>
    </location>
</feature>
<dbReference type="InterPro" id="IPR018392">
    <property type="entry name" value="LysM"/>
</dbReference>
<dbReference type="InterPro" id="IPR005158">
    <property type="entry name" value="BTAD"/>
</dbReference>
<feature type="domain" description="LysM" evidence="3">
    <location>
        <begin position="192"/>
        <end position="249"/>
    </location>
</feature>
<dbReference type="CDD" id="cd00118">
    <property type="entry name" value="LysM"/>
    <property type="match status" value="1"/>
</dbReference>
<dbReference type="SMART" id="SM01043">
    <property type="entry name" value="BTAD"/>
    <property type="match status" value="1"/>
</dbReference>
<keyword evidence="2" id="KW-0812">Transmembrane</keyword>
<dbReference type="Gene3D" id="1.25.40.10">
    <property type="entry name" value="Tetratricopeptide repeat domain"/>
    <property type="match status" value="1"/>
</dbReference>
<dbReference type="Gene3D" id="3.10.350.10">
    <property type="entry name" value="LysM domain"/>
    <property type="match status" value="1"/>
</dbReference>
<dbReference type="PROSITE" id="PS51782">
    <property type="entry name" value="LYSM"/>
    <property type="match status" value="1"/>
</dbReference>
<dbReference type="RefSeq" id="WP_344907862.1">
    <property type="nucleotide sequence ID" value="NZ_BAABAS010000032.1"/>
</dbReference>
<feature type="region of interest" description="Disordered" evidence="1">
    <location>
        <begin position="363"/>
        <end position="387"/>
    </location>
</feature>
<dbReference type="SMART" id="SM00257">
    <property type="entry name" value="LysM"/>
    <property type="match status" value="1"/>
</dbReference>
<proteinExistence type="predicted"/>
<dbReference type="SUPFAM" id="SSF46894">
    <property type="entry name" value="C-terminal effector domain of the bipartite response regulators"/>
    <property type="match status" value="1"/>
</dbReference>
<dbReference type="InterPro" id="IPR036779">
    <property type="entry name" value="LysM_dom_sf"/>
</dbReference>
<keyword evidence="2" id="KW-1133">Transmembrane helix</keyword>
<dbReference type="EMBL" id="BAABAS010000032">
    <property type="protein sequence ID" value="GAA4242418.1"/>
    <property type="molecule type" value="Genomic_DNA"/>
</dbReference>
<feature type="region of interest" description="Disordered" evidence="1">
    <location>
        <begin position="224"/>
        <end position="334"/>
    </location>
</feature>